<feature type="domain" description="HTH tetR-type" evidence="5">
    <location>
        <begin position="1"/>
        <end position="60"/>
    </location>
</feature>
<dbReference type="InterPro" id="IPR050109">
    <property type="entry name" value="HTH-type_TetR-like_transc_reg"/>
</dbReference>
<keyword evidence="2 4" id="KW-0238">DNA-binding</keyword>
<dbReference type="PROSITE" id="PS01081">
    <property type="entry name" value="HTH_TETR_1"/>
    <property type="match status" value="1"/>
</dbReference>
<dbReference type="PRINTS" id="PR00455">
    <property type="entry name" value="HTHTETR"/>
</dbReference>
<accession>A0A921KLS9</accession>
<dbReference type="InterPro" id="IPR023772">
    <property type="entry name" value="DNA-bd_HTH_TetR-type_CS"/>
</dbReference>
<dbReference type="RefSeq" id="WP_075279775.1">
    <property type="nucleotide sequence ID" value="NZ_CAUWLO010000016.1"/>
</dbReference>
<dbReference type="AlphaFoldDB" id="A0A921KLS9"/>
<comment type="caution">
    <text evidence="6">The sequence shown here is derived from an EMBL/GenBank/DDBJ whole genome shotgun (WGS) entry which is preliminary data.</text>
</comment>
<dbReference type="GO" id="GO:0003700">
    <property type="term" value="F:DNA-binding transcription factor activity"/>
    <property type="evidence" value="ECO:0007669"/>
    <property type="project" value="TreeGrafter"/>
</dbReference>
<organism evidence="6 7">
    <name type="scientific">Thermophilibacter provencensis</name>
    <dbReference type="NCBI Taxonomy" id="1852386"/>
    <lineage>
        <taxon>Bacteria</taxon>
        <taxon>Bacillati</taxon>
        <taxon>Actinomycetota</taxon>
        <taxon>Coriobacteriia</taxon>
        <taxon>Coriobacteriales</taxon>
        <taxon>Atopobiaceae</taxon>
        <taxon>Thermophilibacter</taxon>
    </lineage>
</organism>
<evidence type="ECO:0000256" key="2">
    <source>
        <dbReference type="ARBA" id="ARBA00023125"/>
    </source>
</evidence>
<dbReference type="EMBL" id="DYWQ01000120">
    <property type="protein sequence ID" value="HJF45715.1"/>
    <property type="molecule type" value="Genomic_DNA"/>
</dbReference>
<dbReference type="PROSITE" id="PS50977">
    <property type="entry name" value="HTH_TETR_2"/>
    <property type="match status" value="1"/>
</dbReference>
<evidence type="ECO:0000259" key="5">
    <source>
        <dbReference type="PROSITE" id="PS50977"/>
    </source>
</evidence>
<gene>
    <name evidence="6" type="ORF">K8U72_08070</name>
</gene>
<dbReference type="InterPro" id="IPR001647">
    <property type="entry name" value="HTH_TetR"/>
</dbReference>
<dbReference type="GO" id="GO:0000976">
    <property type="term" value="F:transcription cis-regulatory region binding"/>
    <property type="evidence" value="ECO:0007669"/>
    <property type="project" value="TreeGrafter"/>
</dbReference>
<keyword evidence="1" id="KW-0805">Transcription regulation</keyword>
<dbReference type="SUPFAM" id="SSF46689">
    <property type="entry name" value="Homeodomain-like"/>
    <property type="match status" value="1"/>
</dbReference>
<name>A0A921KLS9_9ACTN</name>
<evidence type="ECO:0000313" key="7">
    <source>
        <dbReference type="Proteomes" id="UP000697330"/>
    </source>
</evidence>
<protein>
    <submittedName>
        <fullName evidence="6">TetR/AcrR family transcriptional regulator</fullName>
    </submittedName>
</protein>
<dbReference type="PANTHER" id="PTHR30055:SF234">
    <property type="entry name" value="HTH-TYPE TRANSCRIPTIONAL REGULATOR BETI"/>
    <property type="match status" value="1"/>
</dbReference>
<dbReference type="Gene3D" id="1.10.357.10">
    <property type="entry name" value="Tetracycline Repressor, domain 2"/>
    <property type="match status" value="1"/>
</dbReference>
<dbReference type="Proteomes" id="UP000697330">
    <property type="component" value="Unassembled WGS sequence"/>
</dbReference>
<dbReference type="OrthoDB" id="6430772at2"/>
<reference evidence="6" key="2">
    <citation type="submission" date="2021-09" db="EMBL/GenBank/DDBJ databases">
        <authorList>
            <person name="Gilroy R."/>
        </authorList>
    </citation>
    <scope>NUCLEOTIDE SEQUENCE</scope>
    <source>
        <strain evidence="6">CHK124-7917</strain>
    </source>
</reference>
<dbReference type="Pfam" id="PF00440">
    <property type="entry name" value="TetR_N"/>
    <property type="match status" value="1"/>
</dbReference>
<dbReference type="PANTHER" id="PTHR30055">
    <property type="entry name" value="HTH-TYPE TRANSCRIPTIONAL REGULATOR RUTR"/>
    <property type="match status" value="1"/>
</dbReference>
<evidence type="ECO:0000256" key="4">
    <source>
        <dbReference type="PROSITE-ProRule" id="PRU00335"/>
    </source>
</evidence>
<evidence type="ECO:0000313" key="6">
    <source>
        <dbReference type="EMBL" id="HJF45715.1"/>
    </source>
</evidence>
<proteinExistence type="predicted"/>
<evidence type="ECO:0000256" key="1">
    <source>
        <dbReference type="ARBA" id="ARBA00023015"/>
    </source>
</evidence>
<keyword evidence="3" id="KW-0804">Transcription</keyword>
<feature type="DNA-binding region" description="H-T-H motif" evidence="4">
    <location>
        <begin position="23"/>
        <end position="42"/>
    </location>
</feature>
<evidence type="ECO:0000256" key="3">
    <source>
        <dbReference type="ARBA" id="ARBA00023163"/>
    </source>
</evidence>
<sequence>MNRTIISAQALRLFQERGYENVTVQDICDACEITKPTFYRYVPSKEELVLEVYDDITIRLSQRLLAVAGSGNYWEQLVTCFDTLYQESSKLGAGLFSQAMIANLQEDRHTFDMRPYLTEVAVDIIRRAQEAGQVRNLAPAERLYEAASHMFSGYELLWCIRRGATSWREDLLASLEAIFEVPEEWRVR</sequence>
<dbReference type="InterPro" id="IPR009057">
    <property type="entry name" value="Homeodomain-like_sf"/>
</dbReference>
<reference evidence="6" key="1">
    <citation type="journal article" date="2021" name="PeerJ">
        <title>Extensive microbial diversity within the chicken gut microbiome revealed by metagenomics and culture.</title>
        <authorList>
            <person name="Gilroy R."/>
            <person name="Ravi A."/>
            <person name="Getino M."/>
            <person name="Pursley I."/>
            <person name="Horton D.L."/>
            <person name="Alikhan N.F."/>
            <person name="Baker D."/>
            <person name="Gharbi K."/>
            <person name="Hall N."/>
            <person name="Watson M."/>
            <person name="Adriaenssens E.M."/>
            <person name="Foster-Nyarko E."/>
            <person name="Jarju S."/>
            <person name="Secka A."/>
            <person name="Antonio M."/>
            <person name="Oren A."/>
            <person name="Chaudhuri R.R."/>
            <person name="La Ragione R."/>
            <person name="Hildebrand F."/>
            <person name="Pallen M.J."/>
        </authorList>
    </citation>
    <scope>NUCLEOTIDE SEQUENCE</scope>
    <source>
        <strain evidence="6">CHK124-7917</strain>
    </source>
</reference>